<organism evidence="4 5">
    <name type="scientific">Pontiella sulfatireligans</name>
    <dbReference type="NCBI Taxonomy" id="2750658"/>
    <lineage>
        <taxon>Bacteria</taxon>
        <taxon>Pseudomonadati</taxon>
        <taxon>Kiritimatiellota</taxon>
        <taxon>Kiritimatiellia</taxon>
        <taxon>Kiritimatiellales</taxon>
        <taxon>Pontiellaceae</taxon>
        <taxon>Pontiella</taxon>
    </lineage>
</organism>
<reference evidence="4 5" key="1">
    <citation type="submission" date="2019-04" db="EMBL/GenBank/DDBJ databases">
        <authorList>
            <person name="Van Vliet M D."/>
        </authorList>
    </citation>
    <scope>NUCLEOTIDE SEQUENCE [LARGE SCALE GENOMIC DNA]</scope>
    <source>
        <strain evidence="4 5">F21</strain>
    </source>
</reference>
<dbReference type="InterPro" id="IPR017937">
    <property type="entry name" value="Thioredoxin_CS"/>
</dbReference>
<dbReference type="Pfam" id="PF00578">
    <property type="entry name" value="AhpC-TSA"/>
    <property type="match status" value="1"/>
</dbReference>
<keyword evidence="5" id="KW-1185">Reference proteome</keyword>
<protein>
    <submittedName>
        <fullName evidence="4">Thiol-disulfide oxidoreductase ResA</fullName>
    </submittedName>
</protein>
<dbReference type="InterPro" id="IPR050553">
    <property type="entry name" value="Thioredoxin_ResA/DsbE_sf"/>
</dbReference>
<dbReference type="GO" id="GO:0016209">
    <property type="term" value="F:antioxidant activity"/>
    <property type="evidence" value="ECO:0007669"/>
    <property type="project" value="InterPro"/>
</dbReference>
<gene>
    <name evidence="4" type="primary">resA_1</name>
    <name evidence="4" type="ORF">SCARR_00139</name>
</gene>
<dbReference type="GO" id="GO:0016491">
    <property type="term" value="F:oxidoreductase activity"/>
    <property type="evidence" value="ECO:0007669"/>
    <property type="project" value="InterPro"/>
</dbReference>
<sequence length="214" mass="23677">MHTKKITGKSTMVLLVIGVALGFISVGWSGSSSATTEDAAMEPGKNPCIAEIPNTPKTKKGKKDKPQRKPRLKVGDVPPPFQSKEWLGAEIPPTWKSLKGKVVLIDFWATWCEPCVEGIPEINELQEKYRDQGLVVLGITWEQADVVREFIKEIEMKYPVGCGGTLAKDLRVRGFPSLFLFGRDGKFLWKGNPAYGEQEVKIVEALKIPVKATP</sequence>
<dbReference type="CDD" id="cd02966">
    <property type="entry name" value="TlpA_like_family"/>
    <property type="match status" value="1"/>
</dbReference>
<proteinExistence type="predicted"/>
<dbReference type="PROSITE" id="PS51352">
    <property type="entry name" value="THIOREDOXIN_2"/>
    <property type="match status" value="1"/>
</dbReference>
<keyword evidence="1" id="KW-0676">Redox-active center</keyword>
<dbReference type="PANTHER" id="PTHR42852">
    <property type="entry name" value="THIOL:DISULFIDE INTERCHANGE PROTEIN DSBE"/>
    <property type="match status" value="1"/>
</dbReference>
<dbReference type="Gene3D" id="3.40.30.10">
    <property type="entry name" value="Glutaredoxin"/>
    <property type="match status" value="1"/>
</dbReference>
<dbReference type="RefSeq" id="WP_168432864.1">
    <property type="nucleotide sequence ID" value="NZ_CAAHFH010000001.1"/>
</dbReference>
<dbReference type="InterPro" id="IPR013766">
    <property type="entry name" value="Thioredoxin_domain"/>
</dbReference>
<feature type="domain" description="Thioredoxin" evidence="3">
    <location>
        <begin position="72"/>
        <end position="208"/>
    </location>
</feature>
<dbReference type="Proteomes" id="UP000346198">
    <property type="component" value="Unassembled WGS sequence"/>
</dbReference>
<name>A0A6C2UD23_9BACT</name>
<feature type="region of interest" description="Disordered" evidence="2">
    <location>
        <begin position="34"/>
        <end position="75"/>
    </location>
</feature>
<dbReference type="PANTHER" id="PTHR42852:SF13">
    <property type="entry name" value="PROTEIN DIPZ"/>
    <property type="match status" value="1"/>
</dbReference>
<evidence type="ECO:0000313" key="4">
    <source>
        <dbReference type="EMBL" id="VGO18088.1"/>
    </source>
</evidence>
<dbReference type="AlphaFoldDB" id="A0A6C2UD23"/>
<feature type="compositionally biased region" description="Basic residues" evidence="2">
    <location>
        <begin position="57"/>
        <end position="72"/>
    </location>
</feature>
<evidence type="ECO:0000256" key="2">
    <source>
        <dbReference type="SAM" id="MobiDB-lite"/>
    </source>
</evidence>
<dbReference type="InterPro" id="IPR000866">
    <property type="entry name" value="AhpC/TSA"/>
</dbReference>
<dbReference type="PROSITE" id="PS00194">
    <property type="entry name" value="THIOREDOXIN_1"/>
    <property type="match status" value="1"/>
</dbReference>
<evidence type="ECO:0000259" key="3">
    <source>
        <dbReference type="PROSITE" id="PS51352"/>
    </source>
</evidence>
<dbReference type="EMBL" id="CAAHFH010000001">
    <property type="protein sequence ID" value="VGO18088.1"/>
    <property type="molecule type" value="Genomic_DNA"/>
</dbReference>
<dbReference type="SUPFAM" id="SSF52833">
    <property type="entry name" value="Thioredoxin-like"/>
    <property type="match status" value="1"/>
</dbReference>
<evidence type="ECO:0000256" key="1">
    <source>
        <dbReference type="ARBA" id="ARBA00023284"/>
    </source>
</evidence>
<accession>A0A6C2UD23</accession>
<dbReference type="InterPro" id="IPR036249">
    <property type="entry name" value="Thioredoxin-like_sf"/>
</dbReference>
<evidence type="ECO:0000313" key="5">
    <source>
        <dbReference type="Proteomes" id="UP000346198"/>
    </source>
</evidence>